<name>A0A067NGZ7_PLEO1</name>
<organism evidence="1 2">
    <name type="scientific">Pleurotus ostreatus (strain PC15)</name>
    <name type="common">Oyster mushroom</name>
    <dbReference type="NCBI Taxonomy" id="1137138"/>
    <lineage>
        <taxon>Eukaryota</taxon>
        <taxon>Fungi</taxon>
        <taxon>Dikarya</taxon>
        <taxon>Basidiomycota</taxon>
        <taxon>Agaricomycotina</taxon>
        <taxon>Agaricomycetes</taxon>
        <taxon>Agaricomycetidae</taxon>
        <taxon>Agaricales</taxon>
        <taxon>Pleurotineae</taxon>
        <taxon>Pleurotaceae</taxon>
        <taxon>Pleurotus</taxon>
    </lineage>
</organism>
<protein>
    <recommendedName>
        <fullName evidence="3">F-box domain-containing protein</fullName>
    </recommendedName>
</protein>
<dbReference type="EMBL" id="KL198009">
    <property type="protein sequence ID" value="KDQ27144.1"/>
    <property type="molecule type" value="Genomic_DNA"/>
</dbReference>
<gene>
    <name evidence="1" type="ORF">PLEOSDRAFT_158947</name>
</gene>
<dbReference type="HOGENOM" id="CLU_021164_5_0_1"/>
<dbReference type="OrthoDB" id="2447803at2759"/>
<dbReference type="STRING" id="1137138.A0A067NGZ7"/>
<dbReference type="VEuPathDB" id="FungiDB:PLEOSDRAFT_158947"/>
<evidence type="ECO:0008006" key="3">
    <source>
        <dbReference type="Google" id="ProtNLM"/>
    </source>
</evidence>
<dbReference type="InParanoid" id="A0A067NGZ7"/>
<proteinExistence type="predicted"/>
<evidence type="ECO:0000313" key="2">
    <source>
        <dbReference type="Proteomes" id="UP000027073"/>
    </source>
</evidence>
<evidence type="ECO:0000313" key="1">
    <source>
        <dbReference type="EMBL" id="KDQ27144.1"/>
    </source>
</evidence>
<dbReference type="Proteomes" id="UP000027073">
    <property type="component" value="Unassembled WGS sequence"/>
</dbReference>
<dbReference type="Gene3D" id="3.80.10.10">
    <property type="entry name" value="Ribonuclease Inhibitor"/>
    <property type="match status" value="1"/>
</dbReference>
<dbReference type="SUPFAM" id="SSF52047">
    <property type="entry name" value="RNI-like"/>
    <property type="match status" value="1"/>
</dbReference>
<sequence length="476" mass="55040">MHRFVSETTPRVLCIPELLQGIFQLSPDEANVNHACVCKAWNEEATRVIWYDVPASRLFSLLATLVSHQGEDGETYFSFSRAITEDDWDRFDRYSSKVYSLRFIQRYDPSVFKEIAVGRRRLDFLPNLTTLYDARPTALFAYPRIKHLIIQADTFTSNEVIDWLTLVERRMVYIEQLYINPQLLPSNDVLPAFTSALRRATFLKKLDVPIRYLNDNNFPILASMPNLQRIYSFHPSWSPDARNLSARSLSKLPADPFRSLQDFSAYLDFGTATVYIPAINCFQGLRVLKITSKAREPPERYIMLINVVAQHCPGLEVLYLERQSIVLSLEESDLTYGRHLQNMLKSLRRLKSLTLRKFGVRGRVPLRDFLLFAPHSEVLELLSIDIDSDLISGDPAYPFPALKRLHYEPYSKLRTAPTEVAYFLSRILSPNCKITSNEISNPELYESFQLVRTWVPVLIKARMEEREAAVWDQSRG</sequence>
<accession>A0A067NGZ7</accession>
<dbReference type="InterPro" id="IPR032675">
    <property type="entry name" value="LRR_dom_sf"/>
</dbReference>
<reference evidence="2" key="1">
    <citation type="journal article" date="2014" name="Proc. Natl. Acad. Sci. U.S.A.">
        <title>Extensive sampling of basidiomycete genomes demonstrates inadequacy of the white-rot/brown-rot paradigm for wood decay fungi.</title>
        <authorList>
            <person name="Riley R."/>
            <person name="Salamov A.A."/>
            <person name="Brown D.W."/>
            <person name="Nagy L.G."/>
            <person name="Floudas D."/>
            <person name="Held B.W."/>
            <person name="Levasseur A."/>
            <person name="Lombard V."/>
            <person name="Morin E."/>
            <person name="Otillar R."/>
            <person name="Lindquist E.A."/>
            <person name="Sun H."/>
            <person name="LaButti K.M."/>
            <person name="Schmutz J."/>
            <person name="Jabbour D."/>
            <person name="Luo H."/>
            <person name="Baker S.E."/>
            <person name="Pisabarro A.G."/>
            <person name="Walton J.D."/>
            <person name="Blanchette R.A."/>
            <person name="Henrissat B."/>
            <person name="Martin F."/>
            <person name="Cullen D."/>
            <person name="Hibbett D.S."/>
            <person name="Grigoriev I.V."/>
        </authorList>
    </citation>
    <scope>NUCLEOTIDE SEQUENCE [LARGE SCALE GENOMIC DNA]</scope>
    <source>
        <strain evidence="2">PC15</strain>
    </source>
</reference>
<dbReference type="AlphaFoldDB" id="A0A067NGZ7"/>